<dbReference type="EMBL" id="JAFIMR010000022">
    <property type="protein sequence ID" value="KAI1865138.1"/>
    <property type="molecule type" value="Genomic_DNA"/>
</dbReference>
<keyword evidence="3" id="KW-0560">Oxidoreductase</keyword>
<dbReference type="AlphaFoldDB" id="A0A9P9WIJ3"/>
<protein>
    <submittedName>
        <fullName evidence="4">Uncharacterized protein</fullName>
    </submittedName>
</protein>
<dbReference type="PRINTS" id="PR00081">
    <property type="entry name" value="GDHRDH"/>
</dbReference>
<reference evidence="4" key="1">
    <citation type="submission" date="2021-03" db="EMBL/GenBank/DDBJ databases">
        <title>Revisited historic fungal species revealed as producer of novel bioactive compounds through whole genome sequencing and comparative genomics.</title>
        <authorList>
            <person name="Vignolle G.A."/>
            <person name="Hochenegger N."/>
            <person name="Mach R.L."/>
            <person name="Mach-Aigner A.R."/>
            <person name="Javad Rahimi M."/>
            <person name="Salim K.A."/>
            <person name="Chan C.M."/>
            <person name="Lim L.B.L."/>
            <person name="Cai F."/>
            <person name="Druzhinina I.S."/>
            <person name="U'Ren J.M."/>
            <person name="Derntl C."/>
        </authorList>
    </citation>
    <scope>NUCLEOTIDE SEQUENCE</scope>
    <source>
        <strain evidence="4">TUCIM 5799</strain>
    </source>
</reference>
<sequence length="206" mass="21763">MTKYNKLAGKHVLVIGGTKGIGRGVVDASLEAGARVTLVGSSQRSADATVSEVKISYPSALIQGFGCDLSQGTVESDLDDLFRKVGEVNHLVYTAADSLTLGSLNDFTVEMIHKASHMRLVVPVLVGKMAARHLPKSRESSLTLTTGGIADKAMPGWALIAYFASGLTGLTRNLALDLKPLRVNAVEPGFVDTGLWDATLTPEQKA</sequence>
<dbReference type="Pfam" id="PF23441">
    <property type="entry name" value="SDR"/>
    <property type="match status" value="1"/>
</dbReference>
<dbReference type="CDD" id="cd05233">
    <property type="entry name" value="SDR_c"/>
    <property type="match status" value="1"/>
</dbReference>
<dbReference type="GO" id="GO:0016491">
    <property type="term" value="F:oxidoreductase activity"/>
    <property type="evidence" value="ECO:0007669"/>
    <property type="project" value="UniProtKB-KW"/>
</dbReference>
<accession>A0A9P9WIJ3</accession>
<proteinExistence type="inferred from homology"/>
<dbReference type="InterPro" id="IPR002347">
    <property type="entry name" value="SDR_fam"/>
</dbReference>
<comment type="caution">
    <text evidence="4">The sequence shown here is derived from an EMBL/GenBank/DDBJ whole genome shotgun (WGS) entry which is preliminary data.</text>
</comment>
<dbReference type="InterPro" id="IPR051122">
    <property type="entry name" value="SDR_DHRS6-like"/>
</dbReference>
<evidence type="ECO:0000313" key="5">
    <source>
        <dbReference type="Proteomes" id="UP000829685"/>
    </source>
</evidence>
<keyword evidence="2" id="KW-0521">NADP</keyword>
<name>A0A9P9WIJ3_9PEZI</name>
<comment type="similarity">
    <text evidence="1">Belongs to the short-chain dehydrogenases/reductases (SDR) family.</text>
</comment>
<evidence type="ECO:0000256" key="2">
    <source>
        <dbReference type="ARBA" id="ARBA00022857"/>
    </source>
</evidence>
<evidence type="ECO:0000313" key="4">
    <source>
        <dbReference type="EMBL" id="KAI1865138.1"/>
    </source>
</evidence>
<dbReference type="InterPro" id="IPR057571">
    <property type="entry name" value="SDR_PhqE-like"/>
</dbReference>
<dbReference type="PANTHER" id="PTHR43477:SF1">
    <property type="entry name" value="DIHYDROANTICAPSIN 7-DEHYDROGENASE"/>
    <property type="match status" value="1"/>
</dbReference>
<dbReference type="Proteomes" id="UP000829685">
    <property type="component" value="Unassembled WGS sequence"/>
</dbReference>
<evidence type="ECO:0000256" key="1">
    <source>
        <dbReference type="ARBA" id="ARBA00006484"/>
    </source>
</evidence>
<dbReference type="SUPFAM" id="SSF51735">
    <property type="entry name" value="NAD(P)-binding Rossmann-fold domains"/>
    <property type="match status" value="1"/>
</dbReference>
<dbReference type="PANTHER" id="PTHR43477">
    <property type="entry name" value="DIHYDROANTICAPSIN 7-DEHYDROGENASE"/>
    <property type="match status" value="1"/>
</dbReference>
<dbReference type="Gene3D" id="3.40.50.720">
    <property type="entry name" value="NAD(P)-binding Rossmann-like Domain"/>
    <property type="match status" value="1"/>
</dbReference>
<gene>
    <name evidence="4" type="ORF">JX265_008185</name>
</gene>
<dbReference type="InterPro" id="IPR036291">
    <property type="entry name" value="NAD(P)-bd_dom_sf"/>
</dbReference>
<evidence type="ECO:0000256" key="3">
    <source>
        <dbReference type="ARBA" id="ARBA00023002"/>
    </source>
</evidence>
<keyword evidence="5" id="KW-1185">Reference proteome</keyword>
<organism evidence="4 5">
    <name type="scientific">Neoarthrinium moseri</name>
    <dbReference type="NCBI Taxonomy" id="1658444"/>
    <lineage>
        <taxon>Eukaryota</taxon>
        <taxon>Fungi</taxon>
        <taxon>Dikarya</taxon>
        <taxon>Ascomycota</taxon>
        <taxon>Pezizomycotina</taxon>
        <taxon>Sordariomycetes</taxon>
        <taxon>Xylariomycetidae</taxon>
        <taxon>Amphisphaeriales</taxon>
        <taxon>Apiosporaceae</taxon>
        <taxon>Neoarthrinium</taxon>
    </lineage>
</organism>